<dbReference type="GO" id="GO:0102130">
    <property type="term" value="F:malonyl-CoA methyltransferase activity"/>
    <property type="evidence" value="ECO:0007669"/>
    <property type="project" value="UniProtKB-EC"/>
</dbReference>
<dbReference type="AlphaFoldDB" id="A0A444JFW2"/>
<comment type="similarity">
    <text evidence="8">Belongs to the methyltransferase superfamily.</text>
</comment>
<dbReference type="Proteomes" id="UP000288892">
    <property type="component" value="Unassembled WGS sequence"/>
</dbReference>
<evidence type="ECO:0000256" key="1">
    <source>
        <dbReference type="ARBA" id="ARBA00000852"/>
    </source>
</evidence>
<evidence type="ECO:0000256" key="5">
    <source>
        <dbReference type="ARBA" id="ARBA00022679"/>
    </source>
</evidence>
<dbReference type="PANTHER" id="PTHR13090:SF1">
    <property type="entry name" value="ARGININE-HYDROXYLASE NDUFAF5, MITOCHONDRIAL"/>
    <property type="match status" value="1"/>
</dbReference>
<protein>
    <recommendedName>
        <fullName evidence="3 8">Malonyl-[acyl-carrier protein] O-methyltransferase</fullName>
        <shortName evidence="8">Malonyl-ACP O-methyltransferase</shortName>
        <ecNumber evidence="3 8">2.1.1.197</ecNumber>
    </recommendedName>
    <alternativeName>
        <fullName evidence="8">Biotin synthesis protein BioC</fullName>
    </alternativeName>
</protein>
<evidence type="ECO:0000256" key="4">
    <source>
        <dbReference type="ARBA" id="ARBA00022603"/>
    </source>
</evidence>
<evidence type="ECO:0000313" key="11">
    <source>
        <dbReference type="EMBL" id="RWX51986.1"/>
    </source>
</evidence>
<sequence>MQKIDKHVVCRQFRRAAASYDRQATIQHRVADRLLTLAAQYTNQQPQALSVLEIGCCTGLLTGKLLNSSIKVRSLVLNDLMPDFAERLPQDIAVSKLSVGEPRVEVSLEELSFLPGDIEKLPLPGPFDLIISSSTFHWLDDLEQTLDKLLAALHPGGVLAFSLYGPENLPEIKELTGVGLDYLSLPEITSMLEKRCLLEKSYQDKEVFLFPKPRDVLNHLRRTGVNSINRTPWTRQKLHSFCREYTKRFQVGQAVHLTYNPLYFIARRSHDVTKKPSNPQKHLAKKFAK</sequence>
<keyword evidence="7 8" id="KW-0093">Biotin biosynthesis</keyword>
<evidence type="ECO:0000256" key="7">
    <source>
        <dbReference type="ARBA" id="ARBA00022756"/>
    </source>
</evidence>
<evidence type="ECO:0000313" key="12">
    <source>
        <dbReference type="Proteomes" id="UP000286862"/>
    </source>
</evidence>
<gene>
    <name evidence="8" type="primary">bioC</name>
    <name evidence="10" type="ORF">VT99_10094</name>
    <name evidence="11" type="ORF">VU01_10535</name>
</gene>
<dbReference type="Gene3D" id="3.40.50.150">
    <property type="entry name" value="Vaccinia Virus protein VP39"/>
    <property type="match status" value="1"/>
</dbReference>
<evidence type="ECO:0000256" key="3">
    <source>
        <dbReference type="ARBA" id="ARBA00012327"/>
    </source>
</evidence>
<dbReference type="GO" id="GO:0008757">
    <property type="term" value="F:S-adenosylmethionine-dependent methyltransferase activity"/>
    <property type="evidence" value="ECO:0007669"/>
    <property type="project" value="InterPro"/>
</dbReference>
<comment type="catalytic activity">
    <reaction evidence="1 8">
        <text>malonyl-[ACP] + S-adenosyl-L-methionine = malonyl-[ACP] methyl ester + S-adenosyl-L-homocysteine</text>
        <dbReference type="Rhea" id="RHEA:17105"/>
        <dbReference type="Rhea" id="RHEA-COMP:9623"/>
        <dbReference type="Rhea" id="RHEA-COMP:9954"/>
        <dbReference type="ChEBI" id="CHEBI:57856"/>
        <dbReference type="ChEBI" id="CHEBI:59789"/>
        <dbReference type="ChEBI" id="CHEBI:78449"/>
        <dbReference type="ChEBI" id="CHEBI:78845"/>
        <dbReference type="EC" id="2.1.1.197"/>
    </reaction>
</comment>
<keyword evidence="4 8" id="KW-0489">Methyltransferase</keyword>
<dbReference type="GO" id="GO:0009102">
    <property type="term" value="P:biotin biosynthetic process"/>
    <property type="evidence" value="ECO:0007669"/>
    <property type="project" value="UniProtKB-UniRule"/>
</dbReference>
<dbReference type="InterPro" id="IPR050602">
    <property type="entry name" value="Malonyl-ACP_OMT"/>
</dbReference>
<dbReference type="EC" id="2.1.1.197" evidence="3 8"/>
<name>A0A444JFW2_9BACT</name>
<dbReference type="Proteomes" id="UP000286862">
    <property type="component" value="Unassembled WGS sequence"/>
</dbReference>
<keyword evidence="6 8" id="KW-0949">S-adenosyl-L-methionine</keyword>
<evidence type="ECO:0000259" key="9">
    <source>
        <dbReference type="Pfam" id="PF08241"/>
    </source>
</evidence>
<evidence type="ECO:0000256" key="6">
    <source>
        <dbReference type="ARBA" id="ARBA00022691"/>
    </source>
</evidence>
<dbReference type="Pfam" id="PF08241">
    <property type="entry name" value="Methyltransf_11"/>
    <property type="match status" value="1"/>
</dbReference>
<dbReference type="NCBIfam" id="TIGR02072">
    <property type="entry name" value="BioC"/>
    <property type="match status" value="1"/>
</dbReference>
<comment type="function">
    <text evidence="8">Converts the free carboxyl group of a malonyl-thioester to its methyl ester by transfer of a methyl group from S-adenosyl-L-methionine (SAM). It allows to synthesize pimeloyl-ACP via the fatty acid synthetic pathway.</text>
</comment>
<dbReference type="InterPro" id="IPR011814">
    <property type="entry name" value="BioC"/>
</dbReference>
<dbReference type="EMBL" id="MTKQ01000009">
    <property type="protein sequence ID" value="RWX49304.1"/>
    <property type="molecule type" value="Genomic_DNA"/>
</dbReference>
<evidence type="ECO:0000313" key="13">
    <source>
        <dbReference type="Proteomes" id="UP000288892"/>
    </source>
</evidence>
<feature type="domain" description="Methyltransferase type 11" evidence="9">
    <location>
        <begin position="52"/>
        <end position="161"/>
    </location>
</feature>
<dbReference type="SUPFAM" id="SSF53335">
    <property type="entry name" value="S-adenosyl-L-methionine-dependent methyltransferases"/>
    <property type="match status" value="1"/>
</dbReference>
<comment type="pathway">
    <text evidence="2 8">Cofactor biosynthesis; biotin biosynthesis.</text>
</comment>
<dbReference type="GO" id="GO:0032259">
    <property type="term" value="P:methylation"/>
    <property type="evidence" value="ECO:0007669"/>
    <property type="project" value="UniProtKB-KW"/>
</dbReference>
<proteinExistence type="inferred from homology"/>
<dbReference type="GO" id="GO:0010340">
    <property type="term" value="F:carboxyl-O-methyltransferase activity"/>
    <property type="evidence" value="ECO:0007669"/>
    <property type="project" value="UniProtKB-UniRule"/>
</dbReference>
<accession>A0A444JFW2</accession>
<keyword evidence="13" id="KW-1185">Reference proteome</keyword>
<dbReference type="PANTHER" id="PTHR13090">
    <property type="entry name" value="ARGININE-HYDROXYLASE NDUFAF5, MITOCHONDRIAL"/>
    <property type="match status" value="1"/>
</dbReference>
<evidence type="ECO:0000256" key="8">
    <source>
        <dbReference type="HAMAP-Rule" id="MF_00835"/>
    </source>
</evidence>
<dbReference type="InterPro" id="IPR029063">
    <property type="entry name" value="SAM-dependent_MTases_sf"/>
</dbReference>
<dbReference type="EMBL" id="MTKS01000053">
    <property type="protein sequence ID" value="RWX51986.1"/>
    <property type="molecule type" value="Genomic_DNA"/>
</dbReference>
<reference evidence="12 13" key="1">
    <citation type="submission" date="2017-01" db="EMBL/GenBank/DDBJ databases">
        <title>The cable genome- insights into the physiology and evolution of filamentous bacteria capable of sulfide oxidation via long distance electron transfer.</title>
        <authorList>
            <person name="Schreiber L."/>
            <person name="Bjerg J.T."/>
            <person name="Boggild A."/>
            <person name="Van De Vossenberg J."/>
            <person name="Meysman F."/>
            <person name="Nielsen L.P."/>
            <person name="Schramm A."/>
            <person name="Kjeldsen K.U."/>
        </authorList>
    </citation>
    <scope>NUCLEOTIDE SEQUENCE [LARGE SCALE GENOMIC DNA]</scope>
    <source>
        <strain evidence="10">A2</strain>
        <strain evidence="11">A5</strain>
    </source>
</reference>
<dbReference type="HAMAP" id="MF_00835">
    <property type="entry name" value="BioC"/>
    <property type="match status" value="1"/>
</dbReference>
<dbReference type="InterPro" id="IPR013216">
    <property type="entry name" value="Methyltransf_11"/>
</dbReference>
<evidence type="ECO:0000256" key="2">
    <source>
        <dbReference type="ARBA" id="ARBA00004746"/>
    </source>
</evidence>
<evidence type="ECO:0000313" key="10">
    <source>
        <dbReference type="EMBL" id="RWX49304.1"/>
    </source>
</evidence>
<organism evidence="11 13">
    <name type="scientific">Candidatus Electrothrix marina</name>
    <dbReference type="NCBI Taxonomy" id="1859130"/>
    <lineage>
        <taxon>Bacteria</taxon>
        <taxon>Pseudomonadati</taxon>
        <taxon>Thermodesulfobacteriota</taxon>
        <taxon>Desulfobulbia</taxon>
        <taxon>Desulfobulbales</taxon>
        <taxon>Desulfobulbaceae</taxon>
        <taxon>Candidatus Electrothrix</taxon>
    </lineage>
</organism>
<dbReference type="UniPathway" id="UPA00078"/>
<dbReference type="CDD" id="cd02440">
    <property type="entry name" value="AdoMet_MTases"/>
    <property type="match status" value="1"/>
</dbReference>
<keyword evidence="5 8" id="KW-0808">Transferase</keyword>
<comment type="caution">
    <text evidence="11">The sequence shown here is derived from an EMBL/GenBank/DDBJ whole genome shotgun (WGS) entry which is preliminary data.</text>
</comment>